<dbReference type="STRING" id="1073574.GOARA_062_00610"/>
<dbReference type="Gene3D" id="2.40.50.140">
    <property type="entry name" value="Nucleic acid-binding proteins"/>
    <property type="match status" value="1"/>
</dbReference>
<comment type="caution">
    <text evidence="3">The sequence shown here is derived from an EMBL/GenBank/DDBJ whole genome shotgun (WGS) entry which is preliminary data.</text>
</comment>
<dbReference type="SUPFAM" id="SSF50249">
    <property type="entry name" value="Nucleic acid-binding proteins"/>
    <property type="match status" value="1"/>
</dbReference>
<dbReference type="InterPro" id="IPR012340">
    <property type="entry name" value="NA-bd_OB-fold"/>
</dbReference>
<evidence type="ECO:0000256" key="1">
    <source>
        <dbReference type="SAM" id="MobiDB-lite"/>
    </source>
</evidence>
<feature type="compositionally biased region" description="Basic and acidic residues" evidence="1">
    <location>
        <begin position="97"/>
        <end position="125"/>
    </location>
</feature>
<dbReference type="EMBL" id="BAEE01000062">
    <property type="protein sequence ID" value="GAB10793.1"/>
    <property type="molecule type" value="Genomic_DNA"/>
</dbReference>
<name>G7H4L8_9ACTN</name>
<dbReference type="PRINTS" id="PR00050">
    <property type="entry name" value="COLDSHOCK"/>
</dbReference>
<feature type="region of interest" description="Disordered" evidence="1">
    <location>
        <begin position="95"/>
        <end position="137"/>
    </location>
</feature>
<dbReference type="GO" id="GO:0003676">
    <property type="term" value="F:nucleic acid binding"/>
    <property type="evidence" value="ECO:0007669"/>
    <property type="project" value="InterPro"/>
</dbReference>
<dbReference type="CDD" id="cd04458">
    <property type="entry name" value="CSP_CDS"/>
    <property type="match status" value="1"/>
</dbReference>
<dbReference type="PROSITE" id="PS51857">
    <property type="entry name" value="CSD_2"/>
    <property type="match status" value="1"/>
</dbReference>
<dbReference type="PANTHER" id="PTHR46565:SF20">
    <property type="entry name" value="COLD SHOCK DOMAIN-CONTAINING PROTEIN 4"/>
    <property type="match status" value="1"/>
</dbReference>
<feature type="domain" description="CSD" evidence="2">
    <location>
        <begin position="22"/>
        <end position="86"/>
    </location>
</feature>
<evidence type="ECO:0000313" key="3">
    <source>
        <dbReference type="EMBL" id="GAB10793.1"/>
    </source>
</evidence>
<reference evidence="3 4" key="1">
    <citation type="submission" date="2011-11" db="EMBL/GenBank/DDBJ databases">
        <title>Whole genome shotgun sequence of Gordonia araii NBRC 100433.</title>
        <authorList>
            <person name="Yoshida Y."/>
            <person name="Hosoyama A."/>
            <person name="Tsuchikane K."/>
            <person name="Katsumata H."/>
            <person name="Yamazaki S."/>
            <person name="Fujita N."/>
        </authorList>
    </citation>
    <scope>NUCLEOTIDE SEQUENCE [LARGE SCALE GENOMIC DNA]</scope>
    <source>
        <strain evidence="3 4">NBRC 100433</strain>
    </source>
</reference>
<dbReference type="PANTHER" id="PTHR46565">
    <property type="entry name" value="COLD SHOCK DOMAIN PROTEIN 2"/>
    <property type="match status" value="1"/>
</dbReference>
<proteinExistence type="predicted"/>
<dbReference type="InterPro" id="IPR002059">
    <property type="entry name" value="CSP_DNA-bd"/>
</dbReference>
<protein>
    <recommendedName>
        <fullName evidence="2">CSD domain-containing protein</fullName>
    </recommendedName>
</protein>
<dbReference type="InterPro" id="IPR011129">
    <property type="entry name" value="CSD"/>
</dbReference>
<accession>G7H4L8</accession>
<dbReference type="Pfam" id="PF00313">
    <property type="entry name" value="CSD"/>
    <property type="match status" value="1"/>
</dbReference>
<dbReference type="AlphaFoldDB" id="G7H4L8"/>
<evidence type="ECO:0000259" key="2">
    <source>
        <dbReference type="PROSITE" id="PS51857"/>
    </source>
</evidence>
<gene>
    <name evidence="3" type="ORF">GOARA_062_00610</name>
</gene>
<organism evidence="3 4">
    <name type="scientific">Gordonia araii NBRC 100433</name>
    <dbReference type="NCBI Taxonomy" id="1073574"/>
    <lineage>
        <taxon>Bacteria</taxon>
        <taxon>Bacillati</taxon>
        <taxon>Actinomycetota</taxon>
        <taxon>Actinomycetes</taxon>
        <taxon>Mycobacteriales</taxon>
        <taxon>Gordoniaceae</taxon>
        <taxon>Gordonia</taxon>
    </lineage>
</organism>
<sequence>MSRAGLAPALESVVWKWVRVVAVSGKIVHFDTNKGFGFLAPDEGGADVFIHINDLDIDESQLKPGALVEFDIEDTDRGAKATNVVITQEAPAGGFDADARAERRAEHRRDDNHRPGRRAERGDRPRRSRGGQGSMDAASFTEEITELLLDSSGTLTAAQIVAIRQRVTDFAVDRGWVLD</sequence>
<dbReference type="SMART" id="SM00357">
    <property type="entry name" value="CSP"/>
    <property type="match status" value="1"/>
</dbReference>
<keyword evidence="4" id="KW-1185">Reference proteome</keyword>
<evidence type="ECO:0000313" key="4">
    <source>
        <dbReference type="Proteomes" id="UP000035088"/>
    </source>
</evidence>
<dbReference type="Proteomes" id="UP000035088">
    <property type="component" value="Unassembled WGS sequence"/>
</dbReference>